<dbReference type="Gene3D" id="1.10.10.10">
    <property type="entry name" value="Winged helix-like DNA-binding domain superfamily/Winged helix DNA-binding domain"/>
    <property type="match status" value="1"/>
</dbReference>
<dbReference type="PROSITE" id="PS50995">
    <property type="entry name" value="HTH_MARR_2"/>
    <property type="match status" value="1"/>
</dbReference>
<dbReference type="Proteomes" id="UP000067444">
    <property type="component" value="Chromosome"/>
</dbReference>
<dbReference type="RefSeq" id="WP_074202190.1">
    <property type="nucleotide sequence ID" value="NZ_CP012160.1"/>
</dbReference>
<dbReference type="InterPro" id="IPR036388">
    <property type="entry name" value="WH-like_DNA-bd_sf"/>
</dbReference>
<dbReference type="OrthoDB" id="7861053at2"/>
<sequence length="126" mass="13366">MATLLEPHGLTTGQFSILHHITRPAIGGGSRVSEIAAAVEVEQPAVTKALAKFQNLGLVEIVSHKSDKRAKVVSATPAAGALLGRIYQDIGPDLQKVFGSIDEAELEAFAKTLKQLGQWLDANRLG</sequence>
<dbReference type="InterPro" id="IPR036390">
    <property type="entry name" value="WH_DNA-bd_sf"/>
</dbReference>
<keyword evidence="2" id="KW-1185">Reference proteome</keyword>
<dbReference type="STRING" id="1458307.OSB_09760"/>
<dbReference type="SUPFAM" id="SSF46785">
    <property type="entry name" value="Winged helix' DNA-binding domain"/>
    <property type="match status" value="1"/>
</dbReference>
<accession>A0A0K0Y3L6</accession>
<dbReference type="Pfam" id="PF12802">
    <property type="entry name" value="MarR_2"/>
    <property type="match status" value="1"/>
</dbReference>
<proteinExistence type="predicted"/>
<protein>
    <submittedName>
        <fullName evidence="1">Transcriptional regulator SlyA</fullName>
    </submittedName>
</protein>
<dbReference type="InterPro" id="IPR039422">
    <property type="entry name" value="MarR/SlyA-like"/>
</dbReference>
<dbReference type="PRINTS" id="PR00598">
    <property type="entry name" value="HTHMARR"/>
</dbReference>
<dbReference type="PANTHER" id="PTHR33164:SF43">
    <property type="entry name" value="HTH-TYPE TRANSCRIPTIONAL REPRESSOR YETL"/>
    <property type="match status" value="1"/>
</dbReference>
<evidence type="ECO:0000313" key="2">
    <source>
        <dbReference type="Proteomes" id="UP000067444"/>
    </source>
</evidence>
<name>A0A0K0Y3L6_9RHOB</name>
<dbReference type="EMBL" id="CP012160">
    <property type="protein sequence ID" value="AKS45534.1"/>
    <property type="molecule type" value="Genomic_DNA"/>
</dbReference>
<gene>
    <name evidence="1" type="primary">slyA_1</name>
    <name evidence="1" type="ORF">OSB_09760</name>
</gene>
<dbReference type="InterPro" id="IPR000835">
    <property type="entry name" value="HTH_MarR-typ"/>
</dbReference>
<dbReference type="GO" id="GO:0003700">
    <property type="term" value="F:DNA-binding transcription factor activity"/>
    <property type="evidence" value="ECO:0007669"/>
    <property type="project" value="InterPro"/>
</dbReference>
<dbReference type="GO" id="GO:0006950">
    <property type="term" value="P:response to stress"/>
    <property type="evidence" value="ECO:0007669"/>
    <property type="project" value="TreeGrafter"/>
</dbReference>
<dbReference type="SMART" id="SM00347">
    <property type="entry name" value="HTH_MARR"/>
    <property type="match status" value="1"/>
</dbReference>
<evidence type="ECO:0000313" key="1">
    <source>
        <dbReference type="EMBL" id="AKS45534.1"/>
    </source>
</evidence>
<dbReference type="AlphaFoldDB" id="A0A0K0Y3L6"/>
<dbReference type="KEGG" id="otm:OSB_09760"/>
<organism evidence="1 2">
    <name type="scientific">Octadecabacter temperatus</name>
    <dbReference type="NCBI Taxonomy" id="1458307"/>
    <lineage>
        <taxon>Bacteria</taxon>
        <taxon>Pseudomonadati</taxon>
        <taxon>Pseudomonadota</taxon>
        <taxon>Alphaproteobacteria</taxon>
        <taxon>Rhodobacterales</taxon>
        <taxon>Roseobacteraceae</taxon>
        <taxon>Octadecabacter</taxon>
    </lineage>
</organism>
<reference evidence="1 2" key="1">
    <citation type="journal article" date="2015" name="Genome Announc.">
        <title>Closed Genome Sequence of Octadecabacter temperatus SB1, the First Mesophilic Species of the Genus Octadecabacter.</title>
        <authorList>
            <person name="Voget S."/>
            <person name="Billerbeck S."/>
            <person name="Simon M."/>
            <person name="Daniel R."/>
        </authorList>
    </citation>
    <scope>NUCLEOTIDE SEQUENCE [LARGE SCALE GENOMIC DNA]</scope>
    <source>
        <strain evidence="1 2">SB1</strain>
    </source>
</reference>
<dbReference type="PANTHER" id="PTHR33164">
    <property type="entry name" value="TRANSCRIPTIONAL REGULATOR, MARR FAMILY"/>
    <property type="match status" value="1"/>
</dbReference>